<dbReference type="EC" id="3.1.-.-" evidence="2"/>
<dbReference type="GO" id="GO:0004519">
    <property type="term" value="F:endonuclease activity"/>
    <property type="evidence" value="ECO:0007669"/>
    <property type="project" value="UniProtKB-KW"/>
</dbReference>
<dbReference type="RefSeq" id="WP_233364400.1">
    <property type="nucleotide sequence ID" value="NZ_JACLZG010000025.1"/>
</dbReference>
<keyword evidence="2" id="KW-0255">Endonuclease</keyword>
<reference evidence="2 3" key="1">
    <citation type="submission" date="2023-10" db="EMBL/GenBank/DDBJ databases">
        <title>Development of a sustainable strategy for remediation of hydrocarbon-contaminated territories based on the waste exchange concept.</title>
        <authorList>
            <person name="Krivoruchko A."/>
        </authorList>
    </citation>
    <scope>NUCLEOTIDE SEQUENCE [LARGE SCALE GENOMIC DNA]</scope>
    <source>
        <strain evidence="2 3">IEGM 1203</strain>
    </source>
</reference>
<evidence type="ECO:0000313" key="3">
    <source>
        <dbReference type="Proteomes" id="UP001185927"/>
    </source>
</evidence>
<dbReference type="GO" id="GO:0016787">
    <property type="term" value="F:hydrolase activity"/>
    <property type="evidence" value="ECO:0007669"/>
    <property type="project" value="UniProtKB-KW"/>
</dbReference>
<keyword evidence="2" id="KW-0540">Nuclease</keyword>
<dbReference type="Proteomes" id="UP001185927">
    <property type="component" value="Unassembled WGS sequence"/>
</dbReference>
<keyword evidence="2" id="KW-0378">Hydrolase</keyword>
<dbReference type="InterPro" id="IPR003615">
    <property type="entry name" value="HNH_nuc"/>
</dbReference>
<dbReference type="Pfam" id="PF13391">
    <property type="entry name" value="HNH_2"/>
    <property type="match status" value="1"/>
</dbReference>
<keyword evidence="3" id="KW-1185">Reference proteome</keyword>
<comment type="caution">
    <text evidence="2">The sequence shown here is derived from an EMBL/GenBank/DDBJ whole genome shotgun (WGS) entry which is preliminary data.</text>
</comment>
<evidence type="ECO:0000313" key="2">
    <source>
        <dbReference type="EMBL" id="MDV6269838.1"/>
    </source>
</evidence>
<proteinExistence type="predicted"/>
<evidence type="ECO:0000259" key="1">
    <source>
        <dbReference type="Pfam" id="PF13391"/>
    </source>
</evidence>
<gene>
    <name evidence="2" type="ORF">R3Q16_24765</name>
</gene>
<protein>
    <submittedName>
        <fullName evidence="2">HNH endonuclease signature motif containing protein</fullName>
        <ecNumber evidence="2">3.1.-.-</ecNumber>
    </submittedName>
</protein>
<feature type="domain" description="HNH nuclease" evidence="1">
    <location>
        <begin position="202"/>
        <end position="251"/>
    </location>
</feature>
<organism evidence="2 3">
    <name type="scientific">Rhodococcus globerulus</name>
    <dbReference type="NCBI Taxonomy" id="33008"/>
    <lineage>
        <taxon>Bacteria</taxon>
        <taxon>Bacillati</taxon>
        <taxon>Actinomycetota</taxon>
        <taxon>Actinomycetes</taxon>
        <taxon>Mycobacteriales</taxon>
        <taxon>Nocardiaceae</taxon>
        <taxon>Rhodococcus</taxon>
    </lineage>
</organism>
<dbReference type="EMBL" id="JAWLKB010000013">
    <property type="protein sequence ID" value="MDV6269838.1"/>
    <property type="molecule type" value="Genomic_DNA"/>
</dbReference>
<accession>A0ABU4C0E2</accession>
<name>A0ABU4C0E2_RHOGO</name>
<sequence length="311" mass="35067">MTDIVSIAHGAEDFDTRLRREAMQFLTVRTNDGLNSISKQELLDFTIDGEMFRLMDPQRGIRKPRQLSSALSISTVYRREGADRPYEDAVGADGFLRYKWSGVDPDHQDNRGLRAAMEQKVPLIWFFGVGPGQFQPVFPVYLVDEEVGLHQFVVATEFARDLHVTDSPIESHLRRYLIAETKRRLHQPVFRATVMRAYETRCAVCSLGHSSLLDAAHIVPDSDEAGVASVRNGLAMCKIHHAAFDVHILGISPDLVVEIRQDLLEEIDGPMLEHGLKERHGQKLMVIPALRSERPDPELLALSYKKFQSAG</sequence>